<sequence>MGNTQSAETEATEEEAPENETTEEETPEETAETEPDSETADDSSRLATLLKGVAVFLVLFALLWWLLSDDEE</sequence>
<gene>
    <name evidence="3" type="ORF">C495_06848</name>
</gene>
<dbReference type="Proteomes" id="UP000011661">
    <property type="component" value="Unassembled WGS sequence"/>
</dbReference>
<accession>L9W9V1</accession>
<keyword evidence="4" id="KW-1185">Reference proteome</keyword>
<keyword evidence="2" id="KW-0472">Membrane</keyword>
<evidence type="ECO:0000256" key="2">
    <source>
        <dbReference type="SAM" id="Phobius"/>
    </source>
</evidence>
<feature type="compositionally biased region" description="Acidic residues" evidence="1">
    <location>
        <begin position="10"/>
        <end position="41"/>
    </location>
</feature>
<evidence type="ECO:0000313" key="3">
    <source>
        <dbReference type="EMBL" id="ELY46270.1"/>
    </source>
</evidence>
<feature type="region of interest" description="Disordered" evidence="1">
    <location>
        <begin position="1"/>
        <end position="43"/>
    </location>
</feature>
<dbReference type="AlphaFoldDB" id="L9W9V1"/>
<reference evidence="3 4" key="1">
    <citation type="journal article" date="2014" name="PLoS Genet.">
        <title>Phylogenetically driven sequencing of extremely halophilic archaea reveals strategies for static and dynamic osmo-response.</title>
        <authorList>
            <person name="Becker E.A."/>
            <person name="Seitzer P.M."/>
            <person name="Tritt A."/>
            <person name="Larsen D."/>
            <person name="Krusor M."/>
            <person name="Yao A.I."/>
            <person name="Wu D."/>
            <person name="Madern D."/>
            <person name="Eisen J.A."/>
            <person name="Darling A.E."/>
            <person name="Facciotti M.T."/>
        </authorList>
    </citation>
    <scope>NUCLEOTIDE SEQUENCE [LARGE SCALE GENOMIC DNA]</scope>
    <source>
        <strain evidence="3 4">JCM 14089</strain>
    </source>
</reference>
<dbReference type="STRING" id="1230460.C495_06848"/>
<name>L9W9V1_9EURY</name>
<dbReference type="EMBL" id="AOHX01000030">
    <property type="protein sequence ID" value="ELY46270.1"/>
    <property type="molecule type" value="Genomic_DNA"/>
</dbReference>
<keyword evidence="2" id="KW-1133">Transmembrane helix</keyword>
<organism evidence="3 4">
    <name type="scientific">Natronorubrum sulfidifaciens JCM 14089</name>
    <dbReference type="NCBI Taxonomy" id="1230460"/>
    <lineage>
        <taxon>Archaea</taxon>
        <taxon>Methanobacteriati</taxon>
        <taxon>Methanobacteriota</taxon>
        <taxon>Stenosarchaea group</taxon>
        <taxon>Halobacteria</taxon>
        <taxon>Halobacteriales</taxon>
        <taxon>Natrialbaceae</taxon>
        <taxon>Natronorubrum</taxon>
    </lineage>
</organism>
<protein>
    <submittedName>
        <fullName evidence="3">Uncharacterized protein</fullName>
    </submittedName>
</protein>
<feature type="transmembrane region" description="Helical" evidence="2">
    <location>
        <begin position="49"/>
        <end position="67"/>
    </location>
</feature>
<evidence type="ECO:0000256" key="1">
    <source>
        <dbReference type="SAM" id="MobiDB-lite"/>
    </source>
</evidence>
<dbReference type="RefSeq" id="WP_008161248.1">
    <property type="nucleotide sequence ID" value="NZ_AOHX01000030.1"/>
</dbReference>
<keyword evidence="2" id="KW-0812">Transmembrane</keyword>
<dbReference type="PATRIC" id="fig|1230460.4.peg.1377"/>
<proteinExistence type="predicted"/>
<comment type="caution">
    <text evidence="3">The sequence shown here is derived from an EMBL/GenBank/DDBJ whole genome shotgun (WGS) entry which is preliminary data.</text>
</comment>
<evidence type="ECO:0000313" key="4">
    <source>
        <dbReference type="Proteomes" id="UP000011661"/>
    </source>
</evidence>